<evidence type="ECO:0000256" key="15">
    <source>
        <dbReference type="ARBA" id="ARBA00080646"/>
    </source>
</evidence>
<dbReference type="GO" id="GO:0005783">
    <property type="term" value="C:endoplasmic reticulum"/>
    <property type="evidence" value="ECO:0007669"/>
    <property type="project" value="UniProtKB-SubCell"/>
</dbReference>
<dbReference type="SUPFAM" id="SSF49468">
    <property type="entry name" value="VHL"/>
    <property type="match status" value="1"/>
</dbReference>
<evidence type="ECO:0000256" key="9">
    <source>
        <dbReference type="ARBA" id="ARBA00022786"/>
    </source>
</evidence>
<dbReference type="InterPro" id="IPR022772">
    <property type="entry name" value="VHL_tumour_suppress_b/a_dom"/>
</dbReference>
<keyword evidence="19" id="KW-1185">Reference proteome</keyword>
<comment type="subcellular location">
    <subcellularLocation>
        <location evidence="2">Cell membrane</location>
        <topology evidence="2">Peripheral membrane protein</topology>
    </subcellularLocation>
    <subcellularLocation>
        <location evidence="4">Cytoplasm</location>
    </subcellularLocation>
    <subcellularLocation>
        <location evidence="3">Endoplasmic reticulum</location>
    </subcellularLocation>
    <subcellularLocation>
        <location evidence="1">Nucleus</location>
    </subcellularLocation>
</comment>
<reference evidence="18" key="1">
    <citation type="submission" date="2025-08" db="UniProtKB">
        <authorList>
            <consortium name="Ensembl"/>
        </authorList>
    </citation>
    <scope>IDENTIFICATION</scope>
</reference>
<keyword evidence="8" id="KW-0963">Cytoplasm</keyword>
<name>A0A3Q2XEQ5_HIPCM</name>
<keyword evidence="10" id="KW-0256">Endoplasmic reticulum</keyword>
<comment type="pathway">
    <text evidence="5">Protein modification; protein ubiquitination.</text>
</comment>
<feature type="domain" description="von Hippel-Lindau disease tumour suppressor alpha" evidence="17">
    <location>
        <begin position="115"/>
        <end position="163"/>
    </location>
</feature>
<dbReference type="CDD" id="cd05468">
    <property type="entry name" value="pVHL"/>
    <property type="match status" value="1"/>
</dbReference>
<evidence type="ECO:0000256" key="1">
    <source>
        <dbReference type="ARBA" id="ARBA00004123"/>
    </source>
</evidence>
<feature type="domain" description="von Hippel-Lindau disease tumour suppressor beta" evidence="16">
    <location>
        <begin position="14"/>
        <end position="102"/>
    </location>
</feature>
<dbReference type="Ensembl" id="ENSHCOT00000009938.1">
    <property type="protein sequence ID" value="ENSHCOP00000002728.1"/>
    <property type="gene ID" value="ENSHCOG00000003935.1"/>
</dbReference>
<evidence type="ECO:0000256" key="11">
    <source>
        <dbReference type="ARBA" id="ARBA00023136"/>
    </source>
</evidence>
<proteinExistence type="inferred from homology"/>
<evidence type="ECO:0000256" key="5">
    <source>
        <dbReference type="ARBA" id="ARBA00004906"/>
    </source>
</evidence>
<evidence type="ECO:0000256" key="3">
    <source>
        <dbReference type="ARBA" id="ARBA00004240"/>
    </source>
</evidence>
<evidence type="ECO:0000256" key="12">
    <source>
        <dbReference type="ARBA" id="ARBA00023242"/>
    </source>
</evidence>
<dbReference type="InterPro" id="IPR037139">
    <property type="entry name" value="VHL_alpha_dom_sf"/>
</dbReference>
<protein>
    <recommendedName>
        <fullName evidence="14">von Hippel-Lindau disease tumor suppressor</fullName>
    </recommendedName>
    <alternativeName>
        <fullName evidence="15">pVHL</fullName>
    </alternativeName>
</protein>
<keyword evidence="11" id="KW-0472">Membrane</keyword>
<dbReference type="InterPro" id="IPR024053">
    <property type="entry name" value="VHL_beta_dom"/>
</dbReference>
<dbReference type="GO" id="GO:0005886">
    <property type="term" value="C:plasma membrane"/>
    <property type="evidence" value="ECO:0007669"/>
    <property type="project" value="UniProtKB-SubCell"/>
</dbReference>
<evidence type="ECO:0000256" key="8">
    <source>
        <dbReference type="ARBA" id="ARBA00022490"/>
    </source>
</evidence>
<evidence type="ECO:0000256" key="2">
    <source>
        <dbReference type="ARBA" id="ARBA00004202"/>
    </source>
</evidence>
<keyword evidence="12" id="KW-0539">Nucleus</keyword>
<dbReference type="InterPro" id="IPR037140">
    <property type="entry name" value="VHL_beta_dom_sf"/>
</dbReference>
<evidence type="ECO:0000259" key="17">
    <source>
        <dbReference type="Pfam" id="PF17211"/>
    </source>
</evidence>
<evidence type="ECO:0000256" key="10">
    <source>
        <dbReference type="ARBA" id="ARBA00022824"/>
    </source>
</evidence>
<keyword evidence="9" id="KW-0833">Ubl conjugation pathway</keyword>
<dbReference type="FunFam" id="2.60.40.780:FF:000001">
    <property type="entry name" value="von Hippel-Lindau disease tumor suppressor"/>
    <property type="match status" value="1"/>
</dbReference>
<comment type="similarity">
    <text evidence="6">Belongs to the VHL family.</text>
</comment>
<dbReference type="GO" id="GO:0010468">
    <property type="term" value="P:regulation of gene expression"/>
    <property type="evidence" value="ECO:0007669"/>
    <property type="project" value="UniProtKB-ARBA"/>
</dbReference>
<dbReference type="Gene3D" id="1.10.750.10">
    <property type="entry name" value="von Hippel-Lindau disease tumour suppressor, alpha domain"/>
    <property type="match status" value="1"/>
</dbReference>
<dbReference type="AlphaFoldDB" id="A0A3Q2XEQ5"/>
<comment type="function">
    <text evidence="13">Involved in the ubiquitination and subsequent proteasomal degradation via the von Hippel-Lindau ubiquitination complex. Seems to act as a target recruitment subunit in the E3 ubiquitin ligase complex and recruits hydroxylated hypoxia-inducible factor (HIF) under normoxic conditions. Involved in transcriptional repression through interaction with HIF1A, HIF1AN and histone deacetylases. Ubiquitinates, in an oxygen-responsive manner, ADRB2. Acts as a negative regulator of mTORC1 by promoting ubiquitination and degradation of RPTOR.</text>
</comment>
<dbReference type="FunFam" id="1.10.750.10:FF:000001">
    <property type="entry name" value="von Hippel-Lindau disease tumor suppressor"/>
    <property type="match status" value="1"/>
</dbReference>
<keyword evidence="7" id="KW-1003">Cell membrane</keyword>
<dbReference type="GO" id="GO:0001666">
    <property type="term" value="P:response to hypoxia"/>
    <property type="evidence" value="ECO:0007669"/>
    <property type="project" value="UniProtKB-ARBA"/>
</dbReference>
<dbReference type="OMA" id="MNQRVEQ"/>
<evidence type="ECO:0000313" key="19">
    <source>
        <dbReference type="Proteomes" id="UP000264820"/>
    </source>
</evidence>
<evidence type="ECO:0000256" key="4">
    <source>
        <dbReference type="ARBA" id="ARBA00004496"/>
    </source>
</evidence>
<dbReference type="InterPro" id="IPR024048">
    <property type="entry name" value="VHL_alpha_dom"/>
</dbReference>
<dbReference type="GeneTree" id="ENSGT00390000014353"/>
<sequence length="177" mass="20561">MPQHINGDASLPLVRSLHTRIPMSLVFCNRSPRVVQPLWIDFRGEPRPYNDLQPRTGRIMNTYVDHHATHPMSHPWMFKDVESDDLLRVNGKELFLPALADGGSAAFVNITLPVYSLKERALQVIRRLVRPEDYRSLEIARCLIEELEDPPSLLKSLRRLNQRVERHLLDRIQGQEE</sequence>
<evidence type="ECO:0000256" key="13">
    <source>
        <dbReference type="ARBA" id="ARBA00059036"/>
    </source>
</evidence>
<evidence type="ECO:0000256" key="7">
    <source>
        <dbReference type="ARBA" id="ARBA00022475"/>
    </source>
</evidence>
<dbReference type="Gene3D" id="2.60.40.780">
    <property type="entry name" value="von Hippel-Lindau disease tumour suppressor, beta domain"/>
    <property type="match status" value="1"/>
</dbReference>
<dbReference type="STRING" id="109280.ENSHCOP00000002728"/>
<evidence type="ECO:0000256" key="6">
    <source>
        <dbReference type="ARBA" id="ARBA00010057"/>
    </source>
</evidence>
<dbReference type="Pfam" id="PF17211">
    <property type="entry name" value="VHL_C"/>
    <property type="match status" value="1"/>
</dbReference>
<organism evidence="18 19">
    <name type="scientific">Hippocampus comes</name>
    <name type="common">Tiger tail seahorse</name>
    <dbReference type="NCBI Taxonomy" id="109280"/>
    <lineage>
        <taxon>Eukaryota</taxon>
        <taxon>Metazoa</taxon>
        <taxon>Chordata</taxon>
        <taxon>Craniata</taxon>
        <taxon>Vertebrata</taxon>
        <taxon>Euteleostomi</taxon>
        <taxon>Actinopterygii</taxon>
        <taxon>Neopterygii</taxon>
        <taxon>Teleostei</taxon>
        <taxon>Neoteleostei</taxon>
        <taxon>Acanthomorphata</taxon>
        <taxon>Syngnathiaria</taxon>
        <taxon>Syngnathiformes</taxon>
        <taxon>Syngnathoidei</taxon>
        <taxon>Syngnathidae</taxon>
        <taxon>Hippocampus</taxon>
    </lineage>
</organism>
<reference evidence="18" key="2">
    <citation type="submission" date="2025-09" db="UniProtKB">
        <authorList>
            <consortium name="Ensembl"/>
        </authorList>
    </citation>
    <scope>IDENTIFICATION</scope>
</reference>
<dbReference type="Pfam" id="PF01847">
    <property type="entry name" value="VHL"/>
    <property type="match status" value="1"/>
</dbReference>
<dbReference type="Proteomes" id="UP000264820">
    <property type="component" value="Unplaced"/>
</dbReference>
<accession>A0A3Q2XEQ5</accession>
<evidence type="ECO:0000256" key="14">
    <source>
        <dbReference type="ARBA" id="ARBA00072532"/>
    </source>
</evidence>
<evidence type="ECO:0000259" key="16">
    <source>
        <dbReference type="Pfam" id="PF01847"/>
    </source>
</evidence>
<evidence type="ECO:0000313" key="18">
    <source>
        <dbReference type="Ensembl" id="ENSHCOP00000002728.1"/>
    </source>
</evidence>
<dbReference type="GO" id="GO:0005634">
    <property type="term" value="C:nucleus"/>
    <property type="evidence" value="ECO:0007669"/>
    <property type="project" value="UniProtKB-SubCell"/>
</dbReference>
<dbReference type="InterPro" id="IPR036208">
    <property type="entry name" value="VHL_sf"/>
</dbReference>